<dbReference type="PANTHER" id="PTHR43408:SF1">
    <property type="entry name" value="FMN REDUCTASE (NADPH)"/>
    <property type="match status" value="1"/>
</dbReference>
<gene>
    <name evidence="5" type="ORF">E5Z02_18415</name>
</gene>
<dbReference type="InterPro" id="IPR029039">
    <property type="entry name" value="Flavoprotein-like_sf"/>
</dbReference>
<dbReference type="PANTHER" id="PTHR43408">
    <property type="entry name" value="FMN REDUCTASE (NADPH)"/>
    <property type="match status" value="1"/>
</dbReference>
<keyword evidence="3" id="KW-0560">Oxidoreductase</keyword>
<dbReference type="Proteomes" id="UP000306274">
    <property type="component" value="Unassembled WGS sequence"/>
</dbReference>
<dbReference type="InterPro" id="IPR051814">
    <property type="entry name" value="NAD(P)H-dep_FMN_reductase"/>
</dbReference>
<evidence type="ECO:0000256" key="2">
    <source>
        <dbReference type="ARBA" id="ARBA00022643"/>
    </source>
</evidence>
<dbReference type="Gene3D" id="3.40.50.360">
    <property type="match status" value="1"/>
</dbReference>
<keyword evidence="2" id="KW-0288">FMN</keyword>
<organism evidence="5 6">
    <name type="scientific">Streptomyces rhizosphaericola</name>
    <dbReference type="NCBI Taxonomy" id="2564098"/>
    <lineage>
        <taxon>Bacteria</taxon>
        <taxon>Bacillati</taxon>
        <taxon>Actinomycetota</taxon>
        <taxon>Actinomycetes</taxon>
        <taxon>Kitasatosporales</taxon>
        <taxon>Streptomycetaceae</taxon>
        <taxon>Streptomyces</taxon>
    </lineage>
</organism>
<dbReference type="NCBIfam" id="TIGR03567">
    <property type="entry name" value="FMN_reduc_SsuE"/>
    <property type="match status" value="1"/>
</dbReference>
<proteinExistence type="predicted"/>
<dbReference type="SUPFAM" id="SSF52218">
    <property type="entry name" value="Flavoproteins"/>
    <property type="match status" value="1"/>
</dbReference>
<dbReference type="EMBL" id="SRZK01000174">
    <property type="protein sequence ID" value="TGZ08841.1"/>
    <property type="molecule type" value="Genomic_DNA"/>
</dbReference>
<dbReference type="InterPro" id="IPR020048">
    <property type="entry name" value="NADPH-dep_FMN_reduc_SsuE"/>
</dbReference>
<sequence length="190" mass="19539">MATVLSVSGSPSATSRTARLLRHLDADLIAQGHEVIPLDVRTLPADALLGADFAHPEIVRATGLFARADGVVIGTPVYKAAYSGLLKTLLDLLPQYALTGKTVLPLATGGTTAHVLALDYALRPVLSSMGAAHIVPGWFVLDRHITTGDDGGVVLDPASAAPLDQVVAQFAAALDRTAPTTAPAPVPAAR</sequence>
<keyword evidence="6" id="KW-1185">Reference proteome</keyword>
<reference evidence="5 6" key="1">
    <citation type="submission" date="2019-04" db="EMBL/GenBank/DDBJ databases">
        <title>Streptomyces rhizosphaericola sp. nov., an actinobacterium isolated from the wheat rhizosphere.</title>
        <authorList>
            <person name="Vargas Hoyos H.A."/>
            <person name="Santos S.N."/>
            <person name="Genuario D.B."/>
            <person name="Melo I.S."/>
            <person name="Da Silva L.J."/>
            <person name="Da Silva F.S.P."/>
            <person name="Zucchi T.D."/>
        </authorList>
    </citation>
    <scope>NUCLEOTIDE SEQUENCE [LARGE SCALE GENOMIC DNA]</scope>
    <source>
        <strain evidence="5 6">1AS2c</strain>
    </source>
</reference>
<evidence type="ECO:0000313" key="6">
    <source>
        <dbReference type="Proteomes" id="UP000306274"/>
    </source>
</evidence>
<keyword evidence="1" id="KW-0285">Flavoprotein</keyword>
<accession>A0ABY2PCR7</accession>
<feature type="domain" description="NADPH-dependent FMN reductase-like" evidence="4">
    <location>
        <begin position="3"/>
        <end position="143"/>
    </location>
</feature>
<comment type="caution">
    <text evidence="5">The sequence shown here is derived from an EMBL/GenBank/DDBJ whole genome shotgun (WGS) entry which is preliminary data.</text>
</comment>
<evidence type="ECO:0000256" key="3">
    <source>
        <dbReference type="ARBA" id="ARBA00023002"/>
    </source>
</evidence>
<evidence type="ECO:0000256" key="1">
    <source>
        <dbReference type="ARBA" id="ARBA00022630"/>
    </source>
</evidence>
<dbReference type="Pfam" id="PF03358">
    <property type="entry name" value="FMN_red"/>
    <property type="match status" value="1"/>
</dbReference>
<dbReference type="InterPro" id="IPR005025">
    <property type="entry name" value="FMN_Rdtase-like_dom"/>
</dbReference>
<dbReference type="RefSeq" id="WP_028419329.1">
    <property type="nucleotide sequence ID" value="NZ_JBHVEI010000033.1"/>
</dbReference>
<protein>
    <submittedName>
        <fullName evidence="5">FMN reductase (NADPH)</fullName>
    </submittedName>
</protein>
<evidence type="ECO:0000313" key="5">
    <source>
        <dbReference type="EMBL" id="TGZ08841.1"/>
    </source>
</evidence>
<name>A0ABY2PCR7_9ACTN</name>
<evidence type="ECO:0000259" key="4">
    <source>
        <dbReference type="Pfam" id="PF03358"/>
    </source>
</evidence>